<dbReference type="EMBL" id="BAAACG010000008">
    <property type="protein sequence ID" value="GAA0738874.1"/>
    <property type="molecule type" value="Genomic_DNA"/>
</dbReference>
<dbReference type="Proteomes" id="UP001501510">
    <property type="component" value="Unassembled WGS sequence"/>
</dbReference>
<keyword evidence="4" id="KW-0843">Virulence</keyword>
<accession>A0ABP3US43</accession>
<evidence type="ECO:0008006" key="10">
    <source>
        <dbReference type="Google" id="ProtNLM"/>
    </source>
</evidence>
<keyword evidence="2" id="KW-0800">Toxin</keyword>
<dbReference type="RefSeq" id="WP_343760719.1">
    <property type="nucleotide sequence ID" value="NZ_BAAACG010000008.1"/>
</dbReference>
<comment type="similarity">
    <text evidence="1">Belongs to the delta endotoxin family.</text>
</comment>
<proteinExistence type="inferred from homology"/>
<evidence type="ECO:0000256" key="4">
    <source>
        <dbReference type="ARBA" id="ARBA00023026"/>
    </source>
</evidence>
<evidence type="ECO:0000259" key="6">
    <source>
        <dbReference type="Pfam" id="PF03944"/>
    </source>
</evidence>
<keyword evidence="9" id="KW-1185">Reference proteome</keyword>
<dbReference type="PANTHER" id="PTHR37003">
    <property type="entry name" value="ENDOTOXIN_N DOMAIN-CONTAINING PROTEIN-RELATED"/>
    <property type="match status" value="1"/>
</dbReference>
<feature type="domain" description="Pesticidal crystal protein" evidence="6">
    <location>
        <begin position="545"/>
        <end position="657"/>
    </location>
</feature>
<gene>
    <name evidence="8" type="ORF">GCM10008906_16880</name>
</gene>
<dbReference type="InterPro" id="IPR038979">
    <property type="entry name" value="Pest_crys"/>
</dbReference>
<dbReference type="InterPro" id="IPR005639">
    <property type="entry name" value="Pest_crys_dom_I"/>
</dbReference>
<sequence>MNKKKVASLLLVATIISQFTFSSITSVQAMEIPKEITNTFSNDMKNLIDKLEGENDPTKVREIVEDNIFNRSMPIEKVEEIIKQITNAAIGSFSAPGYDQAKTFLITPLMNLVWPYADNDYIWKAIKPQVQKMINNSLKDYDFGLKTQQINGIRNVCEDYIKWLNDEEKSPSEIKRKFTTLDSLFVQLLGQLKSQNNRGAHRTELLPIYTITANFNLIIVSDMVRHAEARGYDSSTINGYKRRLKERINEYTNYINTVYKEGLGKRIEDSKNVYAINGKGANGDLNDNNSRHVAEMTAKKQWNYVNDYKRFMQLNVLDFASMWQYMDPDIYDKNVSFQMSREIYSNIIGRQTGATNRESINFSRGGYQNGDYLGEFIGADIWSYDRIDRITPVYNRGNVGKNYWPYSLGGSGGTRRWLTGNGDVTDTGLSNPNSITKVVADAEIIPWGLHFDHETATGEENYGSWYHRVYGKPPAMKRTEYSYSNNKLSSINPLGTSTYPGNEINVSGFVFGFRPKRLTPANNVANNSISVFSSQKYLKKNGFTSQIEHMFGGNAMKTSKQGDSMTYSLNSLYNKKYKLRFRISCNTDSKLAVYSGESKIGEINVEKNNTGIQGEYGKYKIIDGLEIPLKEGANLIRIENANGGEVAISNIELNPTNITDDPSYIIDPESGEQQIDSRNTVTNESGVAVTVTVTRNYP</sequence>
<protein>
    <recommendedName>
        <fullName evidence="10">Crystaline entomocidal protoxin</fullName>
    </recommendedName>
</protein>
<keyword evidence="3" id="KW-0749">Sporulation</keyword>
<dbReference type="SUPFAM" id="SSF56849">
    <property type="entry name" value="delta-Endotoxin (insectocide), N-terminal domain"/>
    <property type="match status" value="1"/>
</dbReference>
<evidence type="ECO:0000256" key="3">
    <source>
        <dbReference type="ARBA" id="ARBA00022969"/>
    </source>
</evidence>
<dbReference type="InterPro" id="IPR008979">
    <property type="entry name" value="Galactose-bd-like_sf"/>
</dbReference>
<evidence type="ECO:0000256" key="2">
    <source>
        <dbReference type="ARBA" id="ARBA00022656"/>
    </source>
</evidence>
<feature type="domain" description="Pesticidal crystal protein" evidence="7">
    <location>
        <begin position="123"/>
        <end position="327"/>
    </location>
</feature>
<evidence type="ECO:0000313" key="8">
    <source>
        <dbReference type="EMBL" id="GAA0738874.1"/>
    </source>
</evidence>
<comment type="caution">
    <text evidence="8">The sequence shown here is derived from an EMBL/GenBank/DDBJ whole genome shotgun (WGS) entry which is preliminary data.</text>
</comment>
<feature type="signal peptide" evidence="5">
    <location>
        <begin position="1"/>
        <end position="29"/>
    </location>
</feature>
<dbReference type="Pfam" id="PF03944">
    <property type="entry name" value="Endotoxin_C"/>
    <property type="match status" value="1"/>
</dbReference>
<reference evidence="9" key="1">
    <citation type="journal article" date="2019" name="Int. J. Syst. Evol. Microbiol.">
        <title>The Global Catalogue of Microorganisms (GCM) 10K type strain sequencing project: providing services to taxonomists for standard genome sequencing and annotation.</title>
        <authorList>
            <consortium name="The Broad Institute Genomics Platform"/>
            <consortium name="The Broad Institute Genome Sequencing Center for Infectious Disease"/>
            <person name="Wu L."/>
            <person name="Ma J."/>
        </authorList>
    </citation>
    <scope>NUCLEOTIDE SEQUENCE [LARGE SCALE GENOMIC DNA]</scope>
    <source>
        <strain evidence="9">JCM 1407</strain>
    </source>
</reference>
<evidence type="ECO:0000256" key="5">
    <source>
        <dbReference type="SAM" id="SignalP"/>
    </source>
</evidence>
<evidence type="ECO:0000313" key="9">
    <source>
        <dbReference type="Proteomes" id="UP001501510"/>
    </source>
</evidence>
<dbReference type="Pfam" id="PF03945">
    <property type="entry name" value="Endotoxin_N"/>
    <property type="match status" value="1"/>
</dbReference>
<dbReference type="PANTHER" id="PTHR37003:SF2">
    <property type="entry name" value="PESTICIDAL CRYSTAL PROTEIN N-TERMINAL DOMAIN-CONTAINING PROTEIN"/>
    <property type="match status" value="1"/>
</dbReference>
<dbReference type="InterPro" id="IPR005638">
    <property type="entry name" value="Pest_crys_dom-III"/>
</dbReference>
<evidence type="ECO:0000256" key="1">
    <source>
        <dbReference type="ARBA" id="ARBA00007819"/>
    </source>
</evidence>
<dbReference type="Gene3D" id="1.20.190.10">
    <property type="entry name" value="Pesticidal crystal protein, N-terminal domain"/>
    <property type="match status" value="1"/>
</dbReference>
<dbReference type="InterPro" id="IPR036716">
    <property type="entry name" value="Pest_crys_N_sf"/>
</dbReference>
<dbReference type="SUPFAM" id="SSF49785">
    <property type="entry name" value="Galactose-binding domain-like"/>
    <property type="match status" value="1"/>
</dbReference>
<keyword evidence="5" id="KW-0732">Signal</keyword>
<evidence type="ECO:0000259" key="7">
    <source>
        <dbReference type="Pfam" id="PF03945"/>
    </source>
</evidence>
<dbReference type="Gene3D" id="2.60.120.260">
    <property type="entry name" value="Galactose-binding domain-like"/>
    <property type="match status" value="1"/>
</dbReference>
<feature type="chain" id="PRO_5045124411" description="Crystaline entomocidal protoxin" evidence="5">
    <location>
        <begin position="30"/>
        <end position="698"/>
    </location>
</feature>
<organism evidence="8 9">
    <name type="scientific">Clostridium oceanicum</name>
    <dbReference type="NCBI Taxonomy" id="1543"/>
    <lineage>
        <taxon>Bacteria</taxon>
        <taxon>Bacillati</taxon>
        <taxon>Bacillota</taxon>
        <taxon>Clostridia</taxon>
        <taxon>Eubacteriales</taxon>
        <taxon>Clostridiaceae</taxon>
        <taxon>Clostridium</taxon>
    </lineage>
</organism>
<name>A0ABP3US43_9CLOT</name>